<evidence type="ECO:0000313" key="5">
    <source>
        <dbReference type="Proteomes" id="UP000078263"/>
    </source>
</evidence>
<dbReference type="OrthoDB" id="572496at2"/>
<dbReference type="InterPro" id="IPR050832">
    <property type="entry name" value="Bact_Acetyltransf"/>
</dbReference>
<dbReference type="Proteomes" id="UP000078263">
    <property type="component" value="Chromosome"/>
</dbReference>
<evidence type="ECO:0000313" key="4">
    <source>
        <dbReference type="EMBL" id="ANK12745.1"/>
    </source>
</evidence>
<dbReference type="SUPFAM" id="SSF55729">
    <property type="entry name" value="Acyl-CoA N-acyltransferases (Nat)"/>
    <property type="match status" value="1"/>
</dbReference>
<reference evidence="4 5" key="1">
    <citation type="submission" date="2016-05" db="EMBL/GenBank/DDBJ databases">
        <title>Compelete Genome Sequence of Bacteriochlorophyll-Synthesizing Bacterium Porphyrobacter neustonensis DSM 9434.</title>
        <authorList>
            <person name="Shi X.-L."/>
            <person name="Wu Y.-H."/>
            <person name="Cheng H."/>
            <person name="Xu L."/>
            <person name="Zhang X.-Q."/>
            <person name="Wang C.-S."/>
            <person name="Xu X.-W."/>
        </authorList>
    </citation>
    <scope>NUCLEOTIDE SEQUENCE [LARGE SCALE GENOMIC DNA]</scope>
    <source>
        <strain evidence="4 5">DSM 9434</strain>
    </source>
</reference>
<keyword evidence="5" id="KW-1185">Reference proteome</keyword>
<keyword evidence="2" id="KW-0012">Acyltransferase</keyword>
<dbReference type="Pfam" id="PF00583">
    <property type="entry name" value="Acetyltransf_1"/>
    <property type="match status" value="1"/>
</dbReference>
<accession>A0A192D3Q4</accession>
<sequence>MTWSLRLARPEDAAAMAAIERAAAVAFAAEPSIDPGRARAEADYARLVRRGHSLIAHVDDVPAGFLAAQPFSRELHIWEMNVVPAFQRRGIGSGLVRAAMIDARNTGFKALTLTTFRDLAWNAPFYARLGFEEVTALDAHPRLAGELANEVDDGLPADRRCAMIRFLD</sequence>
<dbReference type="InterPro" id="IPR000182">
    <property type="entry name" value="GNAT_dom"/>
</dbReference>
<name>A0A192D3Q4_9SPHN</name>
<gene>
    <name evidence="4" type="ORF">A9D12_07065</name>
</gene>
<dbReference type="AlphaFoldDB" id="A0A192D3Q4"/>
<proteinExistence type="predicted"/>
<dbReference type="RefSeq" id="WP_068350655.1">
    <property type="nucleotide sequence ID" value="NZ_CP016033.1"/>
</dbReference>
<dbReference type="STRING" id="1112.A9D12_07065"/>
<dbReference type="Gene3D" id="3.40.630.30">
    <property type="match status" value="1"/>
</dbReference>
<evidence type="ECO:0000259" key="3">
    <source>
        <dbReference type="PROSITE" id="PS51186"/>
    </source>
</evidence>
<dbReference type="CDD" id="cd04301">
    <property type="entry name" value="NAT_SF"/>
    <property type="match status" value="1"/>
</dbReference>
<dbReference type="EMBL" id="CP016033">
    <property type="protein sequence ID" value="ANK12745.1"/>
    <property type="molecule type" value="Genomic_DNA"/>
</dbReference>
<evidence type="ECO:0000256" key="1">
    <source>
        <dbReference type="ARBA" id="ARBA00022679"/>
    </source>
</evidence>
<organism evidence="4 5">
    <name type="scientific">Erythrobacter neustonensis</name>
    <dbReference type="NCBI Taxonomy" id="1112"/>
    <lineage>
        <taxon>Bacteria</taxon>
        <taxon>Pseudomonadati</taxon>
        <taxon>Pseudomonadota</taxon>
        <taxon>Alphaproteobacteria</taxon>
        <taxon>Sphingomonadales</taxon>
        <taxon>Erythrobacteraceae</taxon>
        <taxon>Erythrobacter/Porphyrobacter group</taxon>
        <taxon>Erythrobacter</taxon>
    </lineage>
</organism>
<evidence type="ECO:0000256" key="2">
    <source>
        <dbReference type="ARBA" id="ARBA00023315"/>
    </source>
</evidence>
<dbReference type="GO" id="GO:0016747">
    <property type="term" value="F:acyltransferase activity, transferring groups other than amino-acyl groups"/>
    <property type="evidence" value="ECO:0007669"/>
    <property type="project" value="InterPro"/>
</dbReference>
<protein>
    <submittedName>
        <fullName evidence="4">Acetyltransferase</fullName>
    </submittedName>
</protein>
<feature type="domain" description="N-acetyltransferase" evidence="3">
    <location>
        <begin position="3"/>
        <end position="158"/>
    </location>
</feature>
<dbReference type="PROSITE" id="PS51186">
    <property type="entry name" value="GNAT"/>
    <property type="match status" value="1"/>
</dbReference>
<keyword evidence="1 4" id="KW-0808">Transferase</keyword>
<dbReference type="PANTHER" id="PTHR43877">
    <property type="entry name" value="AMINOALKYLPHOSPHONATE N-ACETYLTRANSFERASE-RELATED-RELATED"/>
    <property type="match status" value="1"/>
</dbReference>
<dbReference type="KEGG" id="pns:A9D12_07065"/>
<dbReference type="InterPro" id="IPR016181">
    <property type="entry name" value="Acyl_CoA_acyltransferase"/>
</dbReference>